<evidence type="ECO:0000313" key="6">
    <source>
        <dbReference type="Proteomes" id="UP000601990"/>
    </source>
</evidence>
<evidence type="ECO:0000313" key="5">
    <source>
        <dbReference type="EMBL" id="NMF93209.1"/>
    </source>
</evidence>
<dbReference type="InterPro" id="IPR032783">
    <property type="entry name" value="AraC_lig"/>
</dbReference>
<dbReference type="SMART" id="SM00342">
    <property type="entry name" value="HTH_ARAC"/>
    <property type="match status" value="1"/>
</dbReference>
<reference evidence="5" key="1">
    <citation type="submission" date="2019-12" db="EMBL/GenBank/DDBJ databases">
        <title>Comparative genomics gives insights into the taxonomy of the Azoarcus-Aromatoleum group and reveals separate origins of nif in the plant-associated Azoarcus and non-plant-associated Aromatoleum sub-groups.</title>
        <authorList>
            <person name="Lafos M."/>
            <person name="Maluk M."/>
            <person name="Batista M."/>
            <person name="Junghare M."/>
            <person name="Carmona M."/>
            <person name="Faoro H."/>
            <person name="Cruz L.M."/>
            <person name="Battistoni F."/>
            <person name="De Souza E."/>
            <person name="Pedrosa F."/>
            <person name="Chen W.-M."/>
            <person name="Poole P.S."/>
            <person name="Dixon R.A."/>
            <person name="James E.K."/>
        </authorList>
    </citation>
    <scope>NUCLEOTIDE SEQUENCE</scope>
    <source>
        <strain evidence="5">U120</strain>
    </source>
</reference>
<accession>A0ABX1N219</accession>
<dbReference type="PANTHER" id="PTHR11019:SF159">
    <property type="entry name" value="TRANSCRIPTIONAL REGULATOR-RELATED"/>
    <property type="match status" value="1"/>
</dbReference>
<sequence length="331" mass="36354">MSRDPLSDLLRAVRLRGAVFYYVSCWEDWAAEAPPAREIAAAVLPGAEQVMEFHMVAKGAGWAAVSGLTPVWLGVGDIVMFPHGDAHVMSSAPDVEPVRLDADWVFAMRHEPRPMPVAYHRGVREPGSAAPVADADTILVCGFLGCDLRPFNPLLAALPRLLHLPAARAGGAIAGVIDQAAQESTQRRPGADAVLERLAEMMFVDTARRYLDGLPEDATGWLAGLRDCYVGHALALLHEYPQRPWTIDELGQQVGLSRSALHERFVQFLGEPLMHYLANWRIQVGSRLLRETGRNVASIALDVGYESEAAFSRAFKRLVGLPPATWRRRAR</sequence>
<dbReference type="Pfam" id="PF12833">
    <property type="entry name" value="HTH_18"/>
    <property type="match status" value="1"/>
</dbReference>
<dbReference type="RefSeq" id="WP_169198489.1">
    <property type="nucleotide sequence ID" value="NZ_WTVH02000010.1"/>
</dbReference>
<keyword evidence="1" id="KW-0805">Transcription regulation</keyword>
<dbReference type="PANTHER" id="PTHR11019">
    <property type="entry name" value="HTH-TYPE TRANSCRIPTIONAL REGULATOR NIMR"/>
    <property type="match status" value="1"/>
</dbReference>
<evidence type="ECO:0000259" key="4">
    <source>
        <dbReference type="PROSITE" id="PS01124"/>
    </source>
</evidence>
<keyword evidence="6" id="KW-1185">Reference proteome</keyword>
<comment type="caution">
    <text evidence="5">The sequence shown here is derived from an EMBL/GenBank/DDBJ whole genome shotgun (WGS) entry which is preliminary data.</text>
</comment>
<dbReference type="PROSITE" id="PS01124">
    <property type="entry name" value="HTH_ARAC_FAMILY_2"/>
    <property type="match status" value="1"/>
</dbReference>
<organism evidence="5 6">
    <name type="scientific">Aromatoleum buckelii</name>
    <dbReference type="NCBI Taxonomy" id="200254"/>
    <lineage>
        <taxon>Bacteria</taxon>
        <taxon>Pseudomonadati</taxon>
        <taxon>Pseudomonadota</taxon>
        <taxon>Betaproteobacteria</taxon>
        <taxon>Rhodocyclales</taxon>
        <taxon>Rhodocyclaceae</taxon>
        <taxon>Aromatoleum</taxon>
    </lineage>
</organism>
<evidence type="ECO:0000256" key="1">
    <source>
        <dbReference type="ARBA" id="ARBA00023015"/>
    </source>
</evidence>
<dbReference type="SUPFAM" id="SSF46689">
    <property type="entry name" value="Homeodomain-like"/>
    <property type="match status" value="2"/>
</dbReference>
<evidence type="ECO:0000256" key="2">
    <source>
        <dbReference type="ARBA" id="ARBA00023125"/>
    </source>
</evidence>
<name>A0ABX1N219_9RHOO</name>
<dbReference type="Gene3D" id="1.10.10.60">
    <property type="entry name" value="Homeodomain-like"/>
    <property type="match status" value="2"/>
</dbReference>
<gene>
    <name evidence="5" type="ORF">GO608_07700</name>
</gene>
<proteinExistence type="predicted"/>
<dbReference type="Proteomes" id="UP000601990">
    <property type="component" value="Unassembled WGS sequence"/>
</dbReference>
<dbReference type="PRINTS" id="PR00032">
    <property type="entry name" value="HTHARAC"/>
</dbReference>
<dbReference type="InterPro" id="IPR018060">
    <property type="entry name" value="HTH_AraC"/>
</dbReference>
<dbReference type="InterPro" id="IPR018062">
    <property type="entry name" value="HTH_AraC-typ_CS"/>
</dbReference>
<dbReference type="InterPro" id="IPR009057">
    <property type="entry name" value="Homeodomain-like_sf"/>
</dbReference>
<feature type="domain" description="HTH araC/xylS-type" evidence="4">
    <location>
        <begin position="231"/>
        <end position="329"/>
    </location>
</feature>
<dbReference type="Pfam" id="PF12852">
    <property type="entry name" value="Cupin_6"/>
    <property type="match status" value="1"/>
</dbReference>
<evidence type="ECO:0000256" key="3">
    <source>
        <dbReference type="ARBA" id="ARBA00023163"/>
    </source>
</evidence>
<dbReference type="EMBL" id="WTVH01000011">
    <property type="protein sequence ID" value="NMF93209.1"/>
    <property type="molecule type" value="Genomic_DNA"/>
</dbReference>
<protein>
    <submittedName>
        <fullName evidence="5">Helix-turn-helix domain-containing protein</fullName>
    </submittedName>
</protein>
<keyword evidence="2" id="KW-0238">DNA-binding</keyword>
<dbReference type="InterPro" id="IPR020449">
    <property type="entry name" value="Tscrpt_reg_AraC-type_HTH"/>
</dbReference>
<keyword evidence="3" id="KW-0804">Transcription</keyword>
<dbReference type="PROSITE" id="PS00041">
    <property type="entry name" value="HTH_ARAC_FAMILY_1"/>
    <property type="match status" value="1"/>
</dbReference>